<dbReference type="GO" id="GO:0015935">
    <property type="term" value="C:small ribosomal subunit"/>
    <property type="evidence" value="ECO:0007669"/>
    <property type="project" value="InterPro"/>
</dbReference>
<keyword evidence="5 7" id="KW-0687">Ribonucleoprotein</keyword>
<evidence type="ECO:0000259" key="10">
    <source>
        <dbReference type="SMART" id="SM01390"/>
    </source>
</evidence>
<dbReference type="InterPro" id="IPR002942">
    <property type="entry name" value="S4_RNA-bd"/>
</dbReference>
<dbReference type="Pfam" id="PF00163">
    <property type="entry name" value="Ribosomal_S4"/>
    <property type="match status" value="1"/>
</dbReference>
<evidence type="ECO:0000256" key="6">
    <source>
        <dbReference type="ARBA" id="ARBA00035254"/>
    </source>
</evidence>
<dbReference type="GO" id="GO:0003735">
    <property type="term" value="F:structural constituent of ribosome"/>
    <property type="evidence" value="ECO:0007669"/>
    <property type="project" value="InterPro"/>
</dbReference>
<dbReference type="GO" id="GO:0019843">
    <property type="term" value="F:rRNA binding"/>
    <property type="evidence" value="ECO:0007669"/>
    <property type="project" value="UniProtKB-UniRule"/>
</dbReference>
<dbReference type="InterPro" id="IPR001912">
    <property type="entry name" value="Ribosomal_uS4_N"/>
</dbReference>
<dbReference type="GO" id="GO:0042274">
    <property type="term" value="P:ribosomal small subunit biogenesis"/>
    <property type="evidence" value="ECO:0007669"/>
    <property type="project" value="TreeGrafter"/>
</dbReference>
<dbReference type="KEGG" id="trc:DYE49_04100"/>
<gene>
    <name evidence="7" type="primary">rpsD</name>
    <name evidence="11" type="ORF">DYE49_04100</name>
</gene>
<feature type="domain" description="RNA-binding S4" evidence="9">
    <location>
        <begin position="92"/>
        <end position="156"/>
    </location>
</feature>
<evidence type="ECO:0000256" key="8">
    <source>
        <dbReference type="RuleBase" id="RU003699"/>
    </source>
</evidence>
<dbReference type="SMART" id="SM01390">
    <property type="entry name" value="Ribosomal_S4"/>
    <property type="match status" value="1"/>
</dbReference>
<comment type="function">
    <text evidence="7">With S5 and S12 plays an important role in translational accuracy.</text>
</comment>
<dbReference type="SUPFAM" id="SSF55174">
    <property type="entry name" value="Alpha-L RNA-binding motif"/>
    <property type="match status" value="1"/>
</dbReference>
<dbReference type="Proteomes" id="UP000593591">
    <property type="component" value="Chromosome"/>
</dbReference>
<keyword evidence="4 7" id="KW-0689">Ribosomal protein</keyword>
<dbReference type="InterPro" id="IPR018079">
    <property type="entry name" value="Ribosomal_uS4_CS"/>
</dbReference>
<accession>A0A7M1XLC6</accession>
<evidence type="ECO:0000256" key="7">
    <source>
        <dbReference type="HAMAP-Rule" id="MF_01306"/>
    </source>
</evidence>
<dbReference type="Gene3D" id="1.10.1050.10">
    <property type="entry name" value="Ribosomal Protein S4 Delta 41, Chain A, domain 1"/>
    <property type="match status" value="1"/>
</dbReference>
<keyword evidence="3 7" id="KW-0694">RNA-binding</keyword>
<dbReference type="Gene3D" id="3.10.290.10">
    <property type="entry name" value="RNA-binding S4 domain"/>
    <property type="match status" value="1"/>
</dbReference>
<evidence type="ECO:0000256" key="4">
    <source>
        <dbReference type="ARBA" id="ARBA00022980"/>
    </source>
</evidence>
<dbReference type="NCBIfam" id="TIGR01017">
    <property type="entry name" value="rpsD_bact"/>
    <property type="match status" value="1"/>
</dbReference>
<comment type="similarity">
    <text evidence="1 7 8">Belongs to the universal ribosomal protein uS4 family.</text>
</comment>
<evidence type="ECO:0000256" key="1">
    <source>
        <dbReference type="ARBA" id="ARBA00007465"/>
    </source>
</evidence>
<organism evidence="11 12">
    <name type="scientific">Treponema rectale</name>
    <dbReference type="NCBI Taxonomy" id="744512"/>
    <lineage>
        <taxon>Bacteria</taxon>
        <taxon>Pseudomonadati</taxon>
        <taxon>Spirochaetota</taxon>
        <taxon>Spirochaetia</taxon>
        <taxon>Spirochaetales</taxon>
        <taxon>Treponemataceae</taxon>
        <taxon>Treponema</taxon>
    </lineage>
</organism>
<evidence type="ECO:0000256" key="2">
    <source>
        <dbReference type="ARBA" id="ARBA00022730"/>
    </source>
</evidence>
<dbReference type="FunFam" id="3.10.290.10:FF:000001">
    <property type="entry name" value="30S ribosomal protein S4"/>
    <property type="match status" value="1"/>
</dbReference>
<evidence type="ECO:0000256" key="5">
    <source>
        <dbReference type="ARBA" id="ARBA00023274"/>
    </source>
</evidence>
<evidence type="ECO:0000256" key="3">
    <source>
        <dbReference type="ARBA" id="ARBA00022884"/>
    </source>
</evidence>
<dbReference type="AlphaFoldDB" id="A0A7M1XLC6"/>
<dbReference type="PROSITE" id="PS00632">
    <property type="entry name" value="RIBOSOMAL_S4"/>
    <property type="match status" value="1"/>
</dbReference>
<dbReference type="GO" id="GO:0006412">
    <property type="term" value="P:translation"/>
    <property type="evidence" value="ECO:0007669"/>
    <property type="project" value="UniProtKB-UniRule"/>
</dbReference>
<dbReference type="Pfam" id="PF01479">
    <property type="entry name" value="S4"/>
    <property type="match status" value="1"/>
</dbReference>
<evidence type="ECO:0000313" key="11">
    <source>
        <dbReference type="EMBL" id="QOS39688.1"/>
    </source>
</evidence>
<reference evidence="11 12" key="1">
    <citation type="submission" date="2018-08" db="EMBL/GenBank/DDBJ databases">
        <title>The first complete genome of Treponema rectale (CHPAT), a commensal spirochete of the bovine rectum.</title>
        <authorList>
            <person name="Staton G.J."/>
            <person name="Clegg S.R."/>
            <person name="Carter S.D."/>
            <person name="Radford A.D."/>
            <person name="Darby A."/>
            <person name="Hall N."/>
            <person name="Birtles R.J."/>
            <person name="Evans N.J."/>
        </authorList>
    </citation>
    <scope>NUCLEOTIDE SEQUENCE [LARGE SCALE GENOMIC DNA]</scope>
    <source>
        <strain evidence="11 12">CHPA</strain>
    </source>
</reference>
<dbReference type="EMBL" id="CP031517">
    <property type="protein sequence ID" value="QOS39688.1"/>
    <property type="molecule type" value="Genomic_DNA"/>
</dbReference>
<name>A0A7M1XLC6_9SPIR</name>
<dbReference type="NCBIfam" id="NF003717">
    <property type="entry name" value="PRK05327.1"/>
    <property type="match status" value="1"/>
</dbReference>
<protein>
    <recommendedName>
        <fullName evidence="6 7">Small ribosomal subunit protein uS4</fullName>
    </recommendedName>
</protein>
<dbReference type="InterPro" id="IPR036986">
    <property type="entry name" value="S4_RNA-bd_sf"/>
</dbReference>
<dbReference type="InterPro" id="IPR005709">
    <property type="entry name" value="Ribosomal_uS4_bac-type"/>
</dbReference>
<evidence type="ECO:0000313" key="12">
    <source>
        <dbReference type="Proteomes" id="UP000593591"/>
    </source>
</evidence>
<evidence type="ECO:0000259" key="9">
    <source>
        <dbReference type="SMART" id="SM00363"/>
    </source>
</evidence>
<dbReference type="HAMAP" id="MF_01306_B">
    <property type="entry name" value="Ribosomal_uS4_B"/>
    <property type="match status" value="1"/>
</dbReference>
<sequence>MRYTGPAWRQARRLGYSVLGNGKELAKRQTVPGVHGNDRPKKKTEYGKQLTEKQKLRFTYGMSERQFRRFFMLAKADKEKSTGLALFQILESRLDNLVYRLGFATTRRQARQLVTHGHVTVNGKKVDIPSFLVSVNDVISFKDASKSLKIVREAIDSKPAIPAYVSVDANKVEGTFVRLPERSELTSEIDEAQVIEFYNRKL</sequence>
<feature type="domain" description="Small ribosomal subunit protein uS4 N-terminal" evidence="10">
    <location>
        <begin position="2"/>
        <end position="91"/>
    </location>
</feature>
<dbReference type="PANTHER" id="PTHR11831">
    <property type="entry name" value="30S 40S RIBOSOMAL PROTEIN"/>
    <property type="match status" value="1"/>
</dbReference>
<comment type="function">
    <text evidence="7">One of the primary rRNA binding proteins, it binds directly to 16S rRNA where it nucleates assembly of the body of the 30S subunit.</text>
</comment>
<dbReference type="CDD" id="cd00165">
    <property type="entry name" value="S4"/>
    <property type="match status" value="1"/>
</dbReference>
<comment type="subunit">
    <text evidence="7">Part of the 30S ribosomal subunit. Contacts protein S5. The interaction surface between S4 and S5 is involved in control of translational fidelity.</text>
</comment>
<dbReference type="SMART" id="SM00363">
    <property type="entry name" value="S4"/>
    <property type="match status" value="1"/>
</dbReference>
<dbReference type="InterPro" id="IPR022801">
    <property type="entry name" value="Ribosomal_uS4"/>
</dbReference>
<dbReference type="PROSITE" id="PS50889">
    <property type="entry name" value="S4"/>
    <property type="match status" value="1"/>
</dbReference>
<keyword evidence="2 7" id="KW-0699">rRNA-binding</keyword>
<proteinExistence type="inferred from homology"/>
<dbReference type="PANTHER" id="PTHR11831:SF4">
    <property type="entry name" value="SMALL RIBOSOMAL SUBUNIT PROTEIN US4M"/>
    <property type="match status" value="1"/>
</dbReference>